<dbReference type="AlphaFoldDB" id="A0AAV2TZV5"/>
<name>A0AAV2TZV5_CALDB</name>
<feature type="region of interest" description="Disordered" evidence="1">
    <location>
        <begin position="223"/>
        <end position="249"/>
    </location>
</feature>
<evidence type="ECO:0000313" key="2">
    <source>
        <dbReference type="EMBL" id="CAL5140460.1"/>
    </source>
</evidence>
<dbReference type="Proteomes" id="UP001497525">
    <property type="component" value="Unassembled WGS sequence"/>
</dbReference>
<organism evidence="2 3">
    <name type="scientific">Calicophoron daubneyi</name>
    <name type="common">Rumen fluke</name>
    <name type="synonym">Paramphistomum daubneyi</name>
    <dbReference type="NCBI Taxonomy" id="300641"/>
    <lineage>
        <taxon>Eukaryota</taxon>
        <taxon>Metazoa</taxon>
        <taxon>Spiralia</taxon>
        <taxon>Lophotrochozoa</taxon>
        <taxon>Platyhelminthes</taxon>
        <taxon>Trematoda</taxon>
        <taxon>Digenea</taxon>
        <taxon>Plagiorchiida</taxon>
        <taxon>Pronocephalata</taxon>
        <taxon>Paramphistomoidea</taxon>
        <taxon>Paramphistomidae</taxon>
        <taxon>Calicophoron</taxon>
    </lineage>
</organism>
<comment type="caution">
    <text evidence="2">The sequence shown here is derived from an EMBL/GenBank/DDBJ whole genome shotgun (WGS) entry which is preliminary data.</text>
</comment>
<feature type="compositionally biased region" description="Polar residues" evidence="1">
    <location>
        <begin position="301"/>
        <end position="310"/>
    </location>
</feature>
<dbReference type="EMBL" id="CAXLJL010000723">
    <property type="protein sequence ID" value="CAL5140460.1"/>
    <property type="molecule type" value="Genomic_DNA"/>
</dbReference>
<feature type="region of interest" description="Disordered" evidence="1">
    <location>
        <begin position="374"/>
        <end position="395"/>
    </location>
</feature>
<feature type="compositionally biased region" description="Basic and acidic residues" evidence="1">
    <location>
        <begin position="237"/>
        <end position="249"/>
    </location>
</feature>
<feature type="compositionally biased region" description="Polar residues" evidence="1">
    <location>
        <begin position="165"/>
        <end position="177"/>
    </location>
</feature>
<proteinExistence type="predicted"/>
<protein>
    <submittedName>
        <fullName evidence="2">Uncharacterized protein</fullName>
    </submittedName>
</protein>
<evidence type="ECO:0000313" key="3">
    <source>
        <dbReference type="Proteomes" id="UP001497525"/>
    </source>
</evidence>
<gene>
    <name evidence="2" type="ORF">CDAUBV1_LOCUS15776</name>
</gene>
<sequence length="418" mass="45878">MFPLICPSQTRLLTRESDQLRTGSSFSHINCMSVKKIRPYDASDSHRWMKFAGESQLGRTKLLFQHNFRLVCRAFSVIDTSGRNISSSDMAGVFGQTALEGYANRVVDESICASLLLWGVGYQILEISRQAANRLPGKCPSDPEVSIQGGEKIDESVTDAAYPTQTDAGSIGEVNTTDSKRAGKISPGESLGEKANAKNITDKPVKMAAKKVGSVVGAQVKGKLKESESNITAPLKKQKEATSEDKNSKQIKKEQTLVVTEPLLEITEDMTTEKPRKMPTKSFKTDRPGLKKAKTMKTEVPKSTTISSETVQKEAGKQSKASVNDKHSRKSAVAMVSAVVNENNTTSGVGQESTESPLMEAYIRWSNEFGITAETVPPETPSNQRQIKPASGMTNKARDRQRLRLVWIFILPFTLLLF</sequence>
<feature type="region of interest" description="Disordered" evidence="1">
    <location>
        <begin position="272"/>
        <end position="329"/>
    </location>
</feature>
<accession>A0AAV2TZV5</accession>
<evidence type="ECO:0000256" key="1">
    <source>
        <dbReference type="SAM" id="MobiDB-lite"/>
    </source>
</evidence>
<feature type="region of interest" description="Disordered" evidence="1">
    <location>
        <begin position="165"/>
        <end position="199"/>
    </location>
</feature>
<reference evidence="2" key="1">
    <citation type="submission" date="2024-06" db="EMBL/GenBank/DDBJ databases">
        <authorList>
            <person name="Liu X."/>
            <person name="Lenzi L."/>
            <person name="Haldenby T S."/>
            <person name="Uol C."/>
        </authorList>
    </citation>
    <scope>NUCLEOTIDE SEQUENCE</scope>
</reference>